<proteinExistence type="inferred from homology"/>
<dbReference type="PANTHER" id="PTHR31736">
    <property type="match status" value="1"/>
</dbReference>
<keyword evidence="3" id="KW-0964">Secreted</keyword>
<dbReference type="GO" id="GO:0005576">
    <property type="term" value="C:extracellular region"/>
    <property type="evidence" value="ECO:0007669"/>
    <property type="project" value="UniProtKB-SubCell"/>
</dbReference>
<comment type="similarity">
    <text evidence="2 16">Belongs to the glycosyl hydrolase 28 family.</text>
</comment>
<keyword evidence="9" id="KW-0119">Carbohydrate metabolism</keyword>
<dbReference type="GO" id="GO:0045490">
    <property type="term" value="P:pectin catabolic process"/>
    <property type="evidence" value="ECO:0007669"/>
    <property type="project" value="UniProtKB-ARBA"/>
</dbReference>
<organism evidence="18 19">
    <name type="scientific">Oleoguttula mirabilis</name>
    <dbReference type="NCBI Taxonomy" id="1507867"/>
    <lineage>
        <taxon>Eukaryota</taxon>
        <taxon>Fungi</taxon>
        <taxon>Dikarya</taxon>
        <taxon>Ascomycota</taxon>
        <taxon>Pezizomycotina</taxon>
        <taxon>Dothideomycetes</taxon>
        <taxon>Dothideomycetidae</taxon>
        <taxon>Mycosphaerellales</taxon>
        <taxon>Teratosphaeriaceae</taxon>
        <taxon>Oleoguttula</taxon>
    </lineage>
</organism>
<name>A0AAV9JYU6_9PEZI</name>
<evidence type="ECO:0000256" key="14">
    <source>
        <dbReference type="ARBA" id="ARBA00038933"/>
    </source>
</evidence>
<evidence type="ECO:0000256" key="7">
    <source>
        <dbReference type="ARBA" id="ARBA00023157"/>
    </source>
</evidence>
<evidence type="ECO:0000256" key="5">
    <source>
        <dbReference type="ARBA" id="ARBA00022737"/>
    </source>
</evidence>
<evidence type="ECO:0000256" key="12">
    <source>
        <dbReference type="ARBA" id="ARBA00023326"/>
    </source>
</evidence>
<keyword evidence="5" id="KW-0677">Repeat</keyword>
<evidence type="ECO:0000256" key="4">
    <source>
        <dbReference type="ARBA" id="ARBA00022729"/>
    </source>
</evidence>
<dbReference type="AlphaFoldDB" id="A0AAV9JYU6"/>
<comment type="catalytic activity">
    <reaction evidence="15">
        <text>[(1-&gt;4)-alpha-D-galacturonosyl](n) + H2O = alpha-D-galacturonate + [(1-&gt;4)-alpha-D-galacturonosyl](n-1)</text>
        <dbReference type="Rhea" id="RHEA:14117"/>
        <dbReference type="Rhea" id="RHEA-COMP:14570"/>
        <dbReference type="Rhea" id="RHEA-COMP:14572"/>
        <dbReference type="ChEBI" id="CHEBI:15377"/>
        <dbReference type="ChEBI" id="CHEBI:58658"/>
        <dbReference type="ChEBI" id="CHEBI:140523"/>
        <dbReference type="EC" id="3.2.1.67"/>
    </reaction>
</comment>
<accession>A0AAV9JYU6</accession>
<dbReference type="Pfam" id="PF00295">
    <property type="entry name" value="Glyco_hydro_28"/>
    <property type="match status" value="1"/>
</dbReference>
<evidence type="ECO:0000256" key="2">
    <source>
        <dbReference type="ARBA" id="ARBA00008834"/>
    </source>
</evidence>
<evidence type="ECO:0000313" key="18">
    <source>
        <dbReference type="EMBL" id="KAK4550834.1"/>
    </source>
</evidence>
<evidence type="ECO:0000256" key="10">
    <source>
        <dbReference type="ARBA" id="ARBA00023295"/>
    </source>
</evidence>
<comment type="subcellular location">
    <subcellularLocation>
        <location evidence="1">Secreted</location>
    </subcellularLocation>
</comment>
<dbReference type="EC" id="3.2.1.67" evidence="14"/>
<dbReference type="Gene3D" id="2.160.20.10">
    <property type="entry name" value="Single-stranded right-handed beta-helix, Pectin lyase-like"/>
    <property type="match status" value="1"/>
</dbReference>
<keyword evidence="8" id="KW-0325">Glycoprotein</keyword>
<keyword evidence="7" id="KW-1015">Disulfide bond</keyword>
<comment type="function">
    <text evidence="13">Specific in hydrolyzing the terminal glycosidic bond of polygalacturonic acid and oligogalacturonates.</text>
</comment>
<evidence type="ECO:0000313" key="19">
    <source>
        <dbReference type="Proteomes" id="UP001324427"/>
    </source>
</evidence>
<evidence type="ECO:0000256" key="9">
    <source>
        <dbReference type="ARBA" id="ARBA00023277"/>
    </source>
</evidence>
<evidence type="ECO:0000256" key="17">
    <source>
        <dbReference type="SAM" id="SignalP"/>
    </source>
</evidence>
<dbReference type="InterPro" id="IPR011050">
    <property type="entry name" value="Pectin_lyase_fold/virulence"/>
</dbReference>
<sequence length="424" mass="45610">MKPWSSLALLSILVPSALCISNYSATCTIPAGNGSDDAPAIRQAFHDCGNGGHIVFQQNTTYNVDTVLQLHNLSNVQIDLLGTILFSTDVRYWIQHGSFYWFQNISIALEFSGDNITIDGHDTGIIDGQGQVWYDLALAIGGLYGRPIPFSLRNAKNSVAKNFHIKQSGKWNFVIIESQNITADNIVLTSLSDDYQANPGNLGNTDGFDTLYSDDIRIQNSYIDSGDDCVSLKPGSTNIQITNLTCVNTAGIAVGSLGQYEGQFDLVENVTATNVTLIGSRNGAYVKTYMGKRTYYPPQGGGNGTGAVRNVAFSNFNIQNITAAPVLLQQCSHWAGWDVPACADYPSTGFTFQNITWTNFTGWSNEEVGTEEVSLACSPKSTCVDLSFSGIDVKPYNGSAATYTCTNVDGLSSGCQAANVTTDS</sequence>
<evidence type="ECO:0000256" key="13">
    <source>
        <dbReference type="ARBA" id="ARBA00037312"/>
    </source>
</evidence>
<keyword evidence="6 16" id="KW-0378">Hydrolase</keyword>
<dbReference type="InterPro" id="IPR012334">
    <property type="entry name" value="Pectin_lyas_fold"/>
</dbReference>
<evidence type="ECO:0000256" key="6">
    <source>
        <dbReference type="ARBA" id="ARBA00022801"/>
    </source>
</evidence>
<keyword evidence="19" id="KW-1185">Reference proteome</keyword>
<evidence type="ECO:0000256" key="8">
    <source>
        <dbReference type="ARBA" id="ARBA00023180"/>
    </source>
</evidence>
<gene>
    <name evidence="18" type="ORF">LTR36_000414</name>
</gene>
<dbReference type="SUPFAM" id="SSF51126">
    <property type="entry name" value="Pectin lyase-like"/>
    <property type="match status" value="1"/>
</dbReference>
<dbReference type="SMART" id="SM00710">
    <property type="entry name" value="PbH1"/>
    <property type="match status" value="4"/>
</dbReference>
<evidence type="ECO:0000256" key="3">
    <source>
        <dbReference type="ARBA" id="ARBA00022525"/>
    </source>
</evidence>
<dbReference type="GO" id="GO:0047911">
    <property type="term" value="F:galacturan 1,4-alpha-galacturonidase activity"/>
    <property type="evidence" value="ECO:0007669"/>
    <property type="project" value="UniProtKB-EC"/>
</dbReference>
<keyword evidence="11" id="KW-0961">Cell wall biogenesis/degradation</keyword>
<keyword evidence="12" id="KW-0624">Polysaccharide degradation</keyword>
<reference evidence="18 19" key="1">
    <citation type="submission" date="2021-11" db="EMBL/GenBank/DDBJ databases">
        <title>Black yeast isolated from Biological Soil Crust.</title>
        <authorList>
            <person name="Kurbessoian T."/>
        </authorList>
    </citation>
    <scope>NUCLEOTIDE SEQUENCE [LARGE SCALE GENOMIC DNA]</scope>
    <source>
        <strain evidence="18 19">CCFEE 5522</strain>
    </source>
</reference>
<dbReference type="InterPro" id="IPR006626">
    <property type="entry name" value="PbH1"/>
</dbReference>
<comment type="caution">
    <text evidence="18">The sequence shown here is derived from an EMBL/GenBank/DDBJ whole genome shotgun (WGS) entry which is preliminary data.</text>
</comment>
<evidence type="ECO:0000256" key="16">
    <source>
        <dbReference type="RuleBase" id="RU361169"/>
    </source>
</evidence>
<protein>
    <recommendedName>
        <fullName evidence="14">galacturonan 1,4-alpha-galacturonidase</fullName>
        <ecNumber evidence="14">3.2.1.67</ecNumber>
    </recommendedName>
</protein>
<evidence type="ECO:0000256" key="11">
    <source>
        <dbReference type="ARBA" id="ARBA00023316"/>
    </source>
</evidence>
<dbReference type="GO" id="GO:0071555">
    <property type="term" value="P:cell wall organization"/>
    <property type="evidence" value="ECO:0007669"/>
    <property type="project" value="UniProtKB-KW"/>
</dbReference>
<dbReference type="PANTHER" id="PTHR31736:SF12">
    <property type="entry name" value="EXO-POLYGALACTURONASE, PUTATIVE-RELATED"/>
    <property type="match status" value="1"/>
</dbReference>
<dbReference type="Proteomes" id="UP001324427">
    <property type="component" value="Unassembled WGS sequence"/>
</dbReference>
<dbReference type="EMBL" id="JAVFHQ010000001">
    <property type="protein sequence ID" value="KAK4550834.1"/>
    <property type="molecule type" value="Genomic_DNA"/>
</dbReference>
<evidence type="ECO:0000256" key="1">
    <source>
        <dbReference type="ARBA" id="ARBA00004613"/>
    </source>
</evidence>
<feature type="chain" id="PRO_5043877628" description="galacturonan 1,4-alpha-galacturonidase" evidence="17">
    <location>
        <begin position="20"/>
        <end position="424"/>
    </location>
</feature>
<evidence type="ECO:0000256" key="15">
    <source>
        <dbReference type="ARBA" id="ARBA00048766"/>
    </source>
</evidence>
<dbReference type="InterPro" id="IPR000743">
    <property type="entry name" value="Glyco_hydro_28"/>
</dbReference>
<keyword evidence="4 17" id="KW-0732">Signal</keyword>
<dbReference type="GO" id="GO:0004650">
    <property type="term" value="F:polygalacturonase activity"/>
    <property type="evidence" value="ECO:0007669"/>
    <property type="project" value="InterPro"/>
</dbReference>
<keyword evidence="10 16" id="KW-0326">Glycosidase</keyword>
<feature type="signal peptide" evidence="17">
    <location>
        <begin position="1"/>
        <end position="19"/>
    </location>
</feature>